<sequence length="208" mass="23865">MQRLREERSVTKASVVITSGESNNELSSDDDRGHDHWMESTVEDLYDDTADQNDERYVRKNLRSGITEFVSSFDDNETADNRQSHPASRLKDLKPRNSDAVLSCPCCFNIVCLDCQQHERFADQFRAMFVLNVVVQWESKLFYDEQHKCLRSLDDIPTSAMIEHQIFPMSPDKSCCYFSVCCAICQTQVAVIDMSDEVYHFFGCLASA</sequence>
<evidence type="ECO:0000313" key="3">
    <source>
        <dbReference type="Proteomes" id="UP000000759"/>
    </source>
</evidence>
<name>B7FUD6_PHATC</name>
<dbReference type="FunCoup" id="B7FUD6">
    <property type="interactions" value="187"/>
</dbReference>
<proteinExistence type="predicted"/>
<feature type="compositionally biased region" description="Basic and acidic residues" evidence="1">
    <location>
        <begin position="29"/>
        <end position="38"/>
    </location>
</feature>
<dbReference type="OrthoDB" id="122464at2759"/>
<evidence type="ECO:0000256" key="1">
    <source>
        <dbReference type="SAM" id="MobiDB-lite"/>
    </source>
</evidence>
<dbReference type="Proteomes" id="UP000000759">
    <property type="component" value="Chromosome 4"/>
</dbReference>
<dbReference type="Pfam" id="PF10238">
    <property type="entry name" value="Eapp_C"/>
    <property type="match status" value="1"/>
</dbReference>
<reference evidence="3" key="2">
    <citation type="submission" date="2008-08" db="EMBL/GenBank/DDBJ databases">
        <authorList>
            <consortium name="Diatom Consortium"/>
            <person name="Grigoriev I."/>
            <person name="Grimwood J."/>
            <person name="Kuo A."/>
            <person name="Otillar R.P."/>
            <person name="Salamov A."/>
            <person name="Detter J.C."/>
            <person name="Lindquist E."/>
            <person name="Shapiro H."/>
            <person name="Lucas S."/>
            <person name="Glavina del Rio T."/>
            <person name="Pitluck S."/>
            <person name="Rokhsar D."/>
            <person name="Bowler C."/>
        </authorList>
    </citation>
    <scope>GENOME REANNOTATION</scope>
    <source>
        <strain evidence="3">CCAP 1055/1</strain>
    </source>
</reference>
<dbReference type="AlphaFoldDB" id="B7FUD6"/>
<feature type="compositionally biased region" description="Polar residues" evidence="1">
    <location>
        <begin position="16"/>
        <end position="26"/>
    </location>
</feature>
<dbReference type="HOGENOM" id="CLU_075202_1_1_1"/>
<feature type="region of interest" description="Disordered" evidence="1">
    <location>
        <begin position="1"/>
        <end position="39"/>
    </location>
</feature>
<dbReference type="PANTHER" id="PTHR15967:SF0">
    <property type="entry name" value="E2F-ASSOCIATED PHOSPHOPROTEIN"/>
    <property type="match status" value="1"/>
</dbReference>
<evidence type="ECO:0008006" key="4">
    <source>
        <dbReference type="Google" id="ProtNLM"/>
    </source>
</evidence>
<dbReference type="InParanoid" id="B7FUD6"/>
<dbReference type="PaxDb" id="2850-Phatr44516"/>
<dbReference type="PANTHER" id="PTHR15967">
    <property type="entry name" value="E2F-ASSOCIATED PHOSPHOPROTEIN"/>
    <property type="match status" value="1"/>
</dbReference>
<gene>
    <name evidence="2" type="ORF">PHATRDRAFT_44516</name>
</gene>
<dbReference type="RefSeq" id="XP_002178576.1">
    <property type="nucleotide sequence ID" value="XM_002178540.1"/>
</dbReference>
<evidence type="ECO:0000313" key="2">
    <source>
        <dbReference type="EMBL" id="EEC50241.1"/>
    </source>
</evidence>
<accession>B7FUD6</accession>
<keyword evidence="3" id="KW-1185">Reference proteome</keyword>
<reference evidence="2 3" key="1">
    <citation type="journal article" date="2008" name="Nature">
        <title>The Phaeodactylum genome reveals the evolutionary history of diatom genomes.</title>
        <authorList>
            <person name="Bowler C."/>
            <person name="Allen A.E."/>
            <person name="Badger J.H."/>
            <person name="Grimwood J."/>
            <person name="Jabbari K."/>
            <person name="Kuo A."/>
            <person name="Maheswari U."/>
            <person name="Martens C."/>
            <person name="Maumus F."/>
            <person name="Otillar R.P."/>
            <person name="Rayko E."/>
            <person name="Salamov A."/>
            <person name="Vandepoele K."/>
            <person name="Beszteri B."/>
            <person name="Gruber A."/>
            <person name="Heijde M."/>
            <person name="Katinka M."/>
            <person name="Mock T."/>
            <person name="Valentin K."/>
            <person name="Verret F."/>
            <person name="Berges J.A."/>
            <person name="Brownlee C."/>
            <person name="Cadoret J.P."/>
            <person name="Chiovitti A."/>
            <person name="Choi C.J."/>
            <person name="Coesel S."/>
            <person name="De Martino A."/>
            <person name="Detter J.C."/>
            <person name="Durkin C."/>
            <person name="Falciatore A."/>
            <person name="Fournet J."/>
            <person name="Haruta M."/>
            <person name="Huysman M.J."/>
            <person name="Jenkins B.D."/>
            <person name="Jiroutova K."/>
            <person name="Jorgensen R.E."/>
            <person name="Joubert Y."/>
            <person name="Kaplan A."/>
            <person name="Kroger N."/>
            <person name="Kroth P.G."/>
            <person name="La Roche J."/>
            <person name="Lindquist E."/>
            <person name="Lommer M."/>
            <person name="Martin-Jezequel V."/>
            <person name="Lopez P.J."/>
            <person name="Lucas S."/>
            <person name="Mangogna M."/>
            <person name="McGinnis K."/>
            <person name="Medlin L.K."/>
            <person name="Montsant A."/>
            <person name="Oudot-Le Secq M.P."/>
            <person name="Napoli C."/>
            <person name="Obornik M."/>
            <person name="Parker M.S."/>
            <person name="Petit J.L."/>
            <person name="Porcel B.M."/>
            <person name="Poulsen N."/>
            <person name="Robison M."/>
            <person name="Rychlewski L."/>
            <person name="Rynearson T.A."/>
            <person name="Schmutz J."/>
            <person name="Shapiro H."/>
            <person name="Siaut M."/>
            <person name="Stanley M."/>
            <person name="Sussman M.R."/>
            <person name="Taylor A.R."/>
            <person name="Vardi A."/>
            <person name="von Dassow P."/>
            <person name="Vyverman W."/>
            <person name="Willis A."/>
            <person name="Wyrwicz L.S."/>
            <person name="Rokhsar D.S."/>
            <person name="Weissenbach J."/>
            <person name="Armbrust E.V."/>
            <person name="Green B.R."/>
            <person name="Van de Peer Y."/>
            <person name="Grigoriev I.V."/>
        </authorList>
    </citation>
    <scope>NUCLEOTIDE SEQUENCE [LARGE SCALE GENOMIC DNA]</scope>
    <source>
        <strain evidence="2 3">CCAP 1055/1</strain>
    </source>
</reference>
<dbReference type="eggNOG" id="KOG3395">
    <property type="taxonomic scope" value="Eukaryota"/>
</dbReference>
<dbReference type="OMA" id="KKYRFCT"/>
<feature type="compositionally biased region" description="Basic and acidic residues" evidence="1">
    <location>
        <begin position="1"/>
        <end position="10"/>
    </location>
</feature>
<dbReference type="GeneID" id="7197778"/>
<dbReference type="KEGG" id="pti:PHATRDRAFT_44516"/>
<dbReference type="EMBL" id="CM000607">
    <property type="protein sequence ID" value="EEC50241.1"/>
    <property type="molecule type" value="Genomic_DNA"/>
</dbReference>
<dbReference type="STRING" id="556484.B7FUD6"/>
<organism evidence="2 3">
    <name type="scientific">Phaeodactylum tricornutum (strain CCAP 1055/1)</name>
    <dbReference type="NCBI Taxonomy" id="556484"/>
    <lineage>
        <taxon>Eukaryota</taxon>
        <taxon>Sar</taxon>
        <taxon>Stramenopiles</taxon>
        <taxon>Ochrophyta</taxon>
        <taxon>Bacillariophyta</taxon>
        <taxon>Bacillariophyceae</taxon>
        <taxon>Bacillariophycidae</taxon>
        <taxon>Naviculales</taxon>
        <taxon>Phaeodactylaceae</taxon>
        <taxon>Phaeodactylum</taxon>
    </lineage>
</organism>
<protein>
    <recommendedName>
        <fullName evidence="4">E2F-associated phosphoprotein</fullName>
    </recommendedName>
</protein>
<dbReference type="InterPro" id="IPR019370">
    <property type="entry name" value="E2F-assoc_phosphoprotein"/>
</dbReference>
<dbReference type="GO" id="GO:0005634">
    <property type="term" value="C:nucleus"/>
    <property type="evidence" value="ECO:0007669"/>
    <property type="project" value="TreeGrafter"/>
</dbReference>